<evidence type="ECO:0000313" key="3">
    <source>
        <dbReference type="Proteomes" id="UP000030645"/>
    </source>
</evidence>
<gene>
    <name evidence="2" type="ORF">L484_000790</name>
</gene>
<dbReference type="GO" id="GO:0010089">
    <property type="term" value="P:xylem development"/>
    <property type="evidence" value="ECO:0007669"/>
    <property type="project" value="InterPro"/>
</dbReference>
<name>W9SFG4_9ROSA</name>
<reference evidence="3" key="1">
    <citation type="submission" date="2013-01" db="EMBL/GenBank/DDBJ databases">
        <title>Draft Genome Sequence of a Mulberry Tree, Morus notabilis C.K. Schneid.</title>
        <authorList>
            <person name="He N."/>
            <person name="Zhao S."/>
        </authorList>
    </citation>
    <scope>NUCLEOTIDE SEQUENCE</scope>
</reference>
<dbReference type="EMBL" id="KE626680">
    <property type="protein sequence ID" value="EXC58159.1"/>
    <property type="molecule type" value="Genomic_DNA"/>
</dbReference>
<dbReference type="STRING" id="981085.W9SFG4"/>
<dbReference type="AlphaFoldDB" id="W9SFG4"/>
<dbReference type="Proteomes" id="UP000030645">
    <property type="component" value="Unassembled WGS sequence"/>
</dbReference>
<evidence type="ECO:0000313" key="2">
    <source>
        <dbReference type="EMBL" id="EXC58159.1"/>
    </source>
</evidence>
<protein>
    <submittedName>
        <fullName evidence="2">Uncharacterized protein</fullName>
    </submittedName>
</protein>
<sequence>MENSTNSMNKNPMINSSEKIRTTDQCPEESSWTMYLEDFLLQNNNEYSSSPISSDYNESSLISDAGSSAINAKNFADNEENFDIRLSMNINRSCNGLSFKKRKTKGVLLDVALEDTASSPLNSPKVSPI</sequence>
<keyword evidence="3" id="KW-1185">Reference proteome</keyword>
<evidence type="ECO:0000256" key="1">
    <source>
        <dbReference type="SAM" id="MobiDB-lite"/>
    </source>
</evidence>
<dbReference type="InterPro" id="IPR039280">
    <property type="entry name" value="VUP"/>
</dbReference>
<dbReference type="PANTHER" id="PTHR33974">
    <property type="entry name" value="VASCULAR-RELATED UNKNOWN PROTEIN 1-RELATED"/>
    <property type="match status" value="1"/>
</dbReference>
<dbReference type="PANTHER" id="PTHR33974:SF2">
    <property type="entry name" value="VASCULAR-RELATED UNKNOWN PROTEIN 1"/>
    <property type="match status" value="1"/>
</dbReference>
<proteinExistence type="predicted"/>
<accession>W9SFG4</accession>
<organism evidence="2 3">
    <name type="scientific">Morus notabilis</name>
    <dbReference type="NCBI Taxonomy" id="981085"/>
    <lineage>
        <taxon>Eukaryota</taxon>
        <taxon>Viridiplantae</taxon>
        <taxon>Streptophyta</taxon>
        <taxon>Embryophyta</taxon>
        <taxon>Tracheophyta</taxon>
        <taxon>Spermatophyta</taxon>
        <taxon>Magnoliopsida</taxon>
        <taxon>eudicotyledons</taxon>
        <taxon>Gunneridae</taxon>
        <taxon>Pentapetalae</taxon>
        <taxon>rosids</taxon>
        <taxon>fabids</taxon>
        <taxon>Rosales</taxon>
        <taxon>Moraceae</taxon>
        <taxon>Moreae</taxon>
        <taxon>Morus</taxon>
    </lineage>
</organism>
<feature type="region of interest" description="Disordered" evidence="1">
    <location>
        <begin position="1"/>
        <end position="27"/>
    </location>
</feature>